<dbReference type="OrthoDB" id="9810430at2"/>
<evidence type="ECO:0000256" key="3">
    <source>
        <dbReference type="SAM" id="Coils"/>
    </source>
</evidence>
<dbReference type="InterPro" id="IPR030190">
    <property type="entry name" value="MacA_alpha-hairpin_sf"/>
</dbReference>
<accession>A0A1I4LNB3</accession>
<keyword evidence="4" id="KW-0472">Membrane</keyword>
<organism evidence="8 9">
    <name type="scientific">Halanaerobium salsuginis</name>
    <dbReference type="NCBI Taxonomy" id="29563"/>
    <lineage>
        <taxon>Bacteria</taxon>
        <taxon>Bacillati</taxon>
        <taxon>Bacillota</taxon>
        <taxon>Clostridia</taxon>
        <taxon>Halanaerobiales</taxon>
        <taxon>Halanaerobiaceae</taxon>
        <taxon>Halanaerobium</taxon>
    </lineage>
</organism>
<evidence type="ECO:0000256" key="1">
    <source>
        <dbReference type="ARBA" id="ARBA00009477"/>
    </source>
</evidence>
<dbReference type="PANTHER" id="PTHR30469">
    <property type="entry name" value="MULTIDRUG RESISTANCE PROTEIN MDTA"/>
    <property type="match status" value="1"/>
</dbReference>
<dbReference type="GO" id="GO:1990281">
    <property type="term" value="C:efflux pump complex"/>
    <property type="evidence" value="ECO:0007669"/>
    <property type="project" value="TreeGrafter"/>
</dbReference>
<dbReference type="Proteomes" id="UP000199006">
    <property type="component" value="Unassembled WGS sequence"/>
</dbReference>
<dbReference type="STRING" id="29563.SAMN02983006_02366"/>
<dbReference type="Gene3D" id="2.40.50.100">
    <property type="match status" value="1"/>
</dbReference>
<feature type="transmembrane region" description="Helical" evidence="4">
    <location>
        <begin position="15"/>
        <end position="33"/>
    </location>
</feature>
<dbReference type="InterPro" id="IPR058637">
    <property type="entry name" value="YknX-like_C"/>
</dbReference>
<dbReference type="GO" id="GO:1990195">
    <property type="term" value="C:macrolide transmembrane transporter complex"/>
    <property type="evidence" value="ECO:0007669"/>
    <property type="project" value="InterPro"/>
</dbReference>
<dbReference type="RefSeq" id="WP_089862392.1">
    <property type="nucleotide sequence ID" value="NZ_FOTI01000042.1"/>
</dbReference>
<dbReference type="Pfam" id="PF25881">
    <property type="entry name" value="HH_YBHG"/>
    <property type="match status" value="1"/>
</dbReference>
<evidence type="ECO:0000256" key="2">
    <source>
        <dbReference type="ARBA" id="ARBA00023054"/>
    </source>
</evidence>
<dbReference type="InterPro" id="IPR059052">
    <property type="entry name" value="HH_YbhG-like"/>
</dbReference>
<evidence type="ECO:0000313" key="8">
    <source>
        <dbReference type="EMBL" id="SFL92401.1"/>
    </source>
</evidence>
<dbReference type="GO" id="GO:0015562">
    <property type="term" value="F:efflux transmembrane transporter activity"/>
    <property type="evidence" value="ECO:0007669"/>
    <property type="project" value="TreeGrafter"/>
</dbReference>
<dbReference type="AlphaFoldDB" id="A0A1I4LNB3"/>
<dbReference type="GO" id="GO:0019898">
    <property type="term" value="C:extrinsic component of membrane"/>
    <property type="evidence" value="ECO:0007669"/>
    <property type="project" value="InterPro"/>
</dbReference>
<keyword evidence="4" id="KW-1133">Transmembrane helix</keyword>
<feature type="coiled-coil region" evidence="3">
    <location>
        <begin position="212"/>
        <end position="239"/>
    </location>
</feature>
<dbReference type="GO" id="GO:0030313">
    <property type="term" value="C:cell envelope"/>
    <property type="evidence" value="ECO:0007669"/>
    <property type="project" value="UniProtKB-SubCell"/>
</dbReference>
<dbReference type="Pfam" id="PF25989">
    <property type="entry name" value="YknX_C"/>
    <property type="match status" value="1"/>
</dbReference>
<dbReference type="NCBIfam" id="TIGR01730">
    <property type="entry name" value="RND_mfp"/>
    <property type="match status" value="1"/>
</dbReference>
<evidence type="ECO:0000313" key="9">
    <source>
        <dbReference type="Proteomes" id="UP000199006"/>
    </source>
</evidence>
<feature type="domain" description="YbhG-like alpha-helical hairpin" evidence="5">
    <location>
        <begin position="113"/>
        <end position="239"/>
    </location>
</feature>
<keyword evidence="2 3" id="KW-0175">Coiled coil</keyword>
<dbReference type="Gene3D" id="2.40.30.170">
    <property type="match status" value="1"/>
</dbReference>
<feature type="coiled-coil region" evidence="3">
    <location>
        <begin position="122"/>
        <end position="175"/>
    </location>
</feature>
<evidence type="ECO:0000259" key="5">
    <source>
        <dbReference type="Pfam" id="PF25881"/>
    </source>
</evidence>
<evidence type="ECO:0000259" key="6">
    <source>
        <dbReference type="Pfam" id="PF25954"/>
    </source>
</evidence>
<proteinExistence type="inferred from homology"/>
<evidence type="ECO:0000256" key="4">
    <source>
        <dbReference type="SAM" id="Phobius"/>
    </source>
</evidence>
<dbReference type="InterPro" id="IPR058792">
    <property type="entry name" value="Beta-barrel_RND_2"/>
</dbReference>
<dbReference type="EMBL" id="FOTI01000042">
    <property type="protein sequence ID" value="SFL92401.1"/>
    <property type="molecule type" value="Genomic_DNA"/>
</dbReference>
<gene>
    <name evidence="8" type="ORF">SAMN02983006_02366</name>
</gene>
<dbReference type="Gene3D" id="2.40.420.20">
    <property type="match status" value="1"/>
</dbReference>
<dbReference type="SUPFAM" id="SSF111369">
    <property type="entry name" value="HlyD-like secretion proteins"/>
    <property type="match status" value="2"/>
</dbReference>
<keyword evidence="9" id="KW-1185">Reference proteome</keyword>
<keyword evidence="4" id="KW-0812">Transmembrane</keyword>
<dbReference type="Pfam" id="PF25954">
    <property type="entry name" value="Beta-barrel_RND_2"/>
    <property type="match status" value="1"/>
</dbReference>
<dbReference type="GO" id="GO:1990961">
    <property type="term" value="P:xenobiotic detoxification by transmembrane export across the plasma membrane"/>
    <property type="evidence" value="ECO:0007669"/>
    <property type="project" value="InterPro"/>
</dbReference>
<sequence>MNSFWQELVSNKFKILIIIISLLIIFLLGNILFNKNDLSSNYQELAKPKSQSMIVSVETTKSRLGNFADYTKIAARTEAVQQIKLVARIEENITAVNYQVGDQVAVGDVIIELDSQKAKFAVLNAEAALQSARADLKTAENGPRQQELEKQQAELDKLKSDLKLAEKNYQRKEQLFAEDYISTEELEQAHNQLVAARTAYLSSQKSFELLKLGATTEEITALEAKVKEAEVKLAQAKLEASYCTIKTPINGIVAELNANVGELATNNIVAVITDISQIKLVAYVNELNINKLEQGEAVTIMIPALEKNFTGRIKSIAPTIAAERQSFPVEIIVDNPANLIKAGMSAQLELRTARADNILLLSQDAILEEDGQHYVYLIKAKTAIRKNIELGLENEEFAVVKAGLQTNQYFATVGKNNLQDGSQVQIVSGSGN</sequence>
<evidence type="ECO:0000259" key="7">
    <source>
        <dbReference type="Pfam" id="PF25989"/>
    </source>
</evidence>
<protein>
    <submittedName>
        <fullName evidence="8">RND family efflux transporter, MFP subunit</fullName>
    </submittedName>
</protein>
<dbReference type="InterPro" id="IPR006143">
    <property type="entry name" value="RND_pump_MFP"/>
</dbReference>
<reference evidence="8 9" key="1">
    <citation type="submission" date="2016-10" db="EMBL/GenBank/DDBJ databases">
        <authorList>
            <person name="de Groot N.N."/>
        </authorList>
    </citation>
    <scope>NUCLEOTIDE SEQUENCE [LARGE SCALE GENOMIC DNA]</scope>
    <source>
        <strain evidence="8 9">ATCC 51327</strain>
    </source>
</reference>
<dbReference type="Gene3D" id="1.10.287.470">
    <property type="entry name" value="Helix hairpin bin"/>
    <property type="match status" value="1"/>
</dbReference>
<name>A0A1I4LNB3_9FIRM</name>
<dbReference type="Gene3D" id="6.10.140.1990">
    <property type="match status" value="1"/>
</dbReference>
<comment type="similarity">
    <text evidence="1">Belongs to the membrane fusion protein (MFP) (TC 8.A.1) family.</text>
</comment>
<feature type="domain" description="YknX-like C-terminal permuted SH3-like" evidence="7">
    <location>
        <begin position="363"/>
        <end position="426"/>
    </location>
</feature>
<feature type="domain" description="CusB-like beta-barrel" evidence="6">
    <location>
        <begin position="280"/>
        <end position="353"/>
    </location>
</feature>